<accession>A0A2J8LYQ1</accession>
<name>A0A2J8LYQ1_PANTR</name>
<sequence length="38" mass="4326">MATTKRVLWTGRGSGRQSSSCCVHSFWRHHRYSDSSGL</sequence>
<dbReference type="AlphaFoldDB" id="A0A2J8LYQ1"/>
<organism evidence="1 2">
    <name type="scientific">Pan troglodytes</name>
    <name type="common">Chimpanzee</name>
    <dbReference type="NCBI Taxonomy" id="9598"/>
    <lineage>
        <taxon>Eukaryota</taxon>
        <taxon>Metazoa</taxon>
        <taxon>Chordata</taxon>
        <taxon>Craniata</taxon>
        <taxon>Vertebrata</taxon>
        <taxon>Euteleostomi</taxon>
        <taxon>Mammalia</taxon>
        <taxon>Eutheria</taxon>
        <taxon>Euarchontoglires</taxon>
        <taxon>Primates</taxon>
        <taxon>Haplorrhini</taxon>
        <taxon>Catarrhini</taxon>
        <taxon>Hominidae</taxon>
        <taxon>Pan</taxon>
    </lineage>
</organism>
<evidence type="ECO:0000313" key="2">
    <source>
        <dbReference type="Proteomes" id="UP000236370"/>
    </source>
</evidence>
<proteinExistence type="predicted"/>
<evidence type="ECO:0000313" key="1">
    <source>
        <dbReference type="EMBL" id="PNI52413.1"/>
    </source>
</evidence>
<dbReference type="EMBL" id="NBAG03000275">
    <property type="protein sequence ID" value="PNI52413.1"/>
    <property type="molecule type" value="Genomic_DNA"/>
</dbReference>
<gene>
    <name evidence="1" type="ORF">CK820_G0025433</name>
</gene>
<comment type="caution">
    <text evidence="1">The sequence shown here is derived from an EMBL/GenBank/DDBJ whole genome shotgun (WGS) entry which is preliminary data.</text>
</comment>
<reference evidence="1 2" key="1">
    <citation type="submission" date="2017-12" db="EMBL/GenBank/DDBJ databases">
        <title>High-resolution comparative analysis of great ape genomes.</title>
        <authorList>
            <person name="Pollen A."/>
            <person name="Hastie A."/>
            <person name="Hormozdiari F."/>
            <person name="Dougherty M."/>
            <person name="Liu R."/>
            <person name="Chaisson M."/>
            <person name="Hoppe E."/>
            <person name="Hill C."/>
            <person name="Pang A."/>
            <person name="Hillier L."/>
            <person name="Baker C."/>
            <person name="Armstrong J."/>
            <person name="Shendure J."/>
            <person name="Paten B."/>
            <person name="Wilson R."/>
            <person name="Chao H."/>
            <person name="Schneider V."/>
            <person name="Ventura M."/>
            <person name="Kronenberg Z."/>
            <person name="Murali S."/>
            <person name="Gordon D."/>
            <person name="Cantsilieris S."/>
            <person name="Munson K."/>
            <person name="Nelson B."/>
            <person name="Raja A."/>
            <person name="Underwood J."/>
            <person name="Diekhans M."/>
            <person name="Fiddes I."/>
            <person name="Haussler D."/>
            <person name="Eichler E."/>
        </authorList>
    </citation>
    <scope>NUCLEOTIDE SEQUENCE [LARGE SCALE GENOMIC DNA]</scope>
    <source>
        <strain evidence="1">Yerkes chimp pedigree #C0471</strain>
    </source>
</reference>
<protein>
    <submittedName>
        <fullName evidence="1">PPIE isoform 6</fullName>
    </submittedName>
</protein>
<dbReference type="Proteomes" id="UP000236370">
    <property type="component" value="Unassembled WGS sequence"/>
</dbReference>